<evidence type="ECO:0000313" key="2">
    <source>
        <dbReference type="EMBL" id="QJR37056.1"/>
    </source>
</evidence>
<dbReference type="AlphaFoldDB" id="A0A6M4IU94"/>
<keyword evidence="1" id="KW-0812">Transmembrane</keyword>
<feature type="transmembrane region" description="Helical" evidence="1">
    <location>
        <begin position="27"/>
        <end position="44"/>
    </location>
</feature>
<gene>
    <name evidence="2" type="ORF">HKW67_16795</name>
</gene>
<keyword evidence="1" id="KW-1133">Transmembrane helix</keyword>
<evidence type="ECO:0000256" key="1">
    <source>
        <dbReference type="SAM" id="Phobius"/>
    </source>
</evidence>
<reference evidence="2 3" key="1">
    <citation type="submission" date="2020-05" db="EMBL/GenBank/DDBJ databases">
        <title>Complete genome sequence of Gemmatimonas greenlandica TET16.</title>
        <authorList>
            <person name="Zeng Y."/>
        </authorList>
    </citation>
    <scope>NUCLEOTIDE SEQUENCE [LARGE SCALE GENOMIC DNA]</scope>
    <source>
        <strain evidence="2 3">TET16</strain>
    </source>
</reference>
<dbReference type="Proteomes" id="UP000500938">
    <property type="component" value="Chromosome"/>
</dbReference>
<keyword evidence="1" id="KW-0472">Membrane</keyword>
<dbReference type="KEGG" id="ggr:HKW67_16795"/>
<keyword evidence="3" id="KW-1185">Reference proteome</keyword>
<dbReference type="RefSeq" id="WP_171226489.1">
    <property type="nucleotide sequence ID" value="NZ_CP053085.1"/>
</dbReference>
<proteinExistence type="predicted"/>
<sequence length="85" mass="8521">MDLLTWLFVGLGAGVLAALIVGGVGLFGDMIVGILGAFASGLLFRELDVAPPFAGLAGVIFTAGIGSVVLLTLLHLVAGRRSPTS</sequence>
<accession>A0A6M4IU94</accession>
<protein>
    <submittedName>
        <fullName evidence="2">GlsB/YeaQ/YmgE family stress response membrane protein</fullName>
    </submittedName>
</protein>
<name>A0A6M4IU94_9BACT</name>
<feature type="transmembrane region" description="Helical" evidence="1">
    <location>
        <begin position="56"/>
        <end position="78"/>
    </location>
</feature>
<dbReference type="EMBL" id="CP053085">
    <property type="protein sequence ID" value="QJR37056.1"/>
    <property type="molecule type" value="Genomic_DNA"/>
</dbReference>
<organism evidence="2 3">
    <name type="scientific">Gemmatimonas groenlandica</name>
    <dbReference type="NCBI Taxonomy" id="2732249"/>
    <lineage>
        <taxon>Bacteria</taxon>
        <taxon>Pseudomonadati</taxon>
        <taxon>Gemmatimonadota</taxon>
        <taxon>Gemmatimonadia</taxon>
        <taxon>Gemmatimonadales</taxon>
        <taxon>Gemmatimonadaceae</taxon>
        <taxon>Gemmatimonas</taxon>
    </lineage>
</organism>
<evidence type="ECO:0000313" key="3">
    <source>
        <dbReference type="Proteomes" id="UP000500938"/>
    </source>
</evidence>